<dbReference type="Gene3D" id="2.30.110.10">
    <property type="entry name" value="Electron Transport, Fmn-binding Protein, Chain A"/>
    <property type="match status" value="1"/>
</dbReference>
<dbReference type="Pfam" id="PF01613">
    <property type="entry name" value="Flavin_Reduct"/>
    <property type="match status" value="1"/>
</dbReference>
<dbReference type="SMART" id="SM00903">
    <property type="entry name" value="Flavin_Reduct"/>
    <property type="match status" value="1"/>
</dbReference>
<sequence>MAHLVLDPAEMPAPAARKLLIGSVVPRPIAWTSTVSRSGVPNLAPFSFFTVASTCPQMLTITIEPHDSGAEKDTLANIRETGEFVVNVVPEQLGNAMRVSADVGEGAADEFAIAGLTAAPSHLVAASRVAETPAAVECRLERMLRLGTDTMVIGRVACYHMDPAVLDDRGRVDNLALRALGRLGGGYIRTDQAFGLPKSQDDRSRSGPTG</sequence>
<keyword evidence="3" id="KW-0288">FMN</keyword>
<feature type="domain" description="Flavin reductase like" evidence="5">
    <location>
        <begin position="22"/>
        <end position="173"/>
    </location>
</feature>
<organism evidence="6 7">
    <name type="scientific">Lipingzhangella halophila</name>
    <dbReference type="NCBI Taxonomy" id="1783352"/>
    <lineage>
        <taxon>Bacteria</taxon>
        <taxon>Bacillati</taxon>
        <taxon>Actinomycetota</taxon>
        <taxon>Actinomycetes</taxon>
        <taxon>Streptosporangiales</taxon>
        <taxon>Nocardiopsidaceae</taxon>
        <taxon>Lipingzhangella</taxon>
    </lineage>
</organism>
<evidence type="ECO:0000259" key="5">
    <source>
        <dbReference type="SMART" id="SM00903"/>
    </source>
</evidence>
<dbReference type="RefSeq" id="WP_312885286.1">
    <property type="nucleotide sequence ID" value="NZ_JACHJT010000001.1"/>
</dbReference>
<comment type="caution">
    <text evidence="6">The sequence shown here is derived from an EMBL/GenBank/DDBJ whole genome shotgun (WGS) entry which is preliminary data.</text>
</comment>
<protein>
    <submittedName>
        <fullName evidence="6">Flavin reductase (DIM6/NTAB) family NADH-FMN oxidoreductase RutF</fullName>
    </submittedName>
</protein>
<evidence type="ECO:0000313" key="7">
    <source>
        <dbReference type="Proteomes" id="UP000523007"/>
    </source>
</evidence>
<evidence type="ECO:0000256" key="1">
    <source>
        <dbReference type="ARBA" id="ARBA00001917"/>
    </source>
</evidence>
<dbReference type="EMBL" id="JACHJT010000001">
    <property type="protein sequence ID" value="MBB4932307.1"/>
    <property type="molecule type" value="Genomic_DNA"/>
</dbReference>
<comment type="cofactor">
    <cofactor evidence="1">
        <name>FMN</name>
        <dbReference type="ChEBI" id="CHEBI:58210"/>
    </cofactor>
</comment>
<dbReference type="PANTHER" id="PTHR33798">
    <property type="entry name" value="FLAVOPROTEIN OXYGENASE"/>
    <property type="match status" value="1"/>
</dbReference>
<keyword evidence="2" id="KW-0285">Flavoprotein</keyword>
<dbReference type="GO" id="GO:0010181">
    <property type="term" value="F:FMN binding"/>
    <property type="evidence" value="ECO:0007669"/>
    <property type="project" value="InterPro"/>
</dbReference>
<gene>
    <name evidence="6" type="ORF">F4561_003127</name>
</gene>
<dbReference type="PANTHER" id="PTHR33798:SF5">
    <property type="entry name" value="FLAVIN REDUCTASE LIKE DOMAIN-CONTAINING PROTEIN"/>
    <property type="match status" value="1"/>
</dbReference>
<accession>A0A7W7W2T5</accession>
<reference evidence="6 7" key="1">
    <citation type="submission" date="2020-08" db="EMBL/GenBank/DDBJ databases">
        <title>Sequencing the genomes of 1000 actinobacteria strains.</title>
        <authorList>
            <person name="Klenk H.-P."/>
        </authorList>
    </citation>
    <scope>NUCLEOTIDE SEQUENCE [LARGE SCALE GENOMIC DNA]</scope>
    <source>
        <strain evidence="6 7">DSM 102030</strain>
    </source>
</reference>
<dbReference type="InterPro" id="IPR012349">
    <property type="entry name" value="Split_barrel_FMN-bd"/>
</dbReference>
<evidence type="ECO:0000313" key="6">
    <source>
        <dbReference type="EMBL" id="MBB4932307.1"/>
    </source>
</evidence>
<evidence type="ECO:0000256" key="2">
    <source>
        <dbReference type="ARBA" id="ARBA00022630"/>
    </source>
</evidence>
<comment type="similarity">
    <text evidence="4">Belongs to the flavoredoxin family.</text>
</comment>
<dbReference type="AlphaFoldDB" id="A0A7W7W2T5"/>
<dbReference type="SUPFAM" id="SSF50475">
    <property type="entry name" value="FMN-binding split barrel"/>
    <property type="match status" value="1"/>
</dbReference>
<keyword evidence="7" id="KW-1185">Reference proteome</keyword>
<evidence type="ECO:0000256" key="3">
    <source>
        <dbReference type="ARBA" id="ARBA00022643"/>
    </source>
</evidence>
<name>A0A7W7W2T5_9ACTN</name>
<dbReference type="InterPro" id="IPR002563">
    <property type="entry name" value="Flavin_Rdtase-like_dom"/>
</dbReference>
<proteinExistence type="inferred from homology"/>
<dbReference type="GO" id="GO:0016646">
    <property type="term" value="F:oxidoreductase activity, acting on the CH-NH group of donors, NAD or NADP as acceptor"/>
    <property type="evidence" value="ECO:0007669"/>
    <property type="project" value="UniProtKB-ARBA"/>
</dbReference>
<dbReference type="Proteomes" id="UP000523007">
    <property type="component" value="Unassembled WGS sequence"/>
</dbReference>
<evidence type="ECO:0000256" key="4">
    <source>
        <dbReference type="ARBA" id="ARBA00038054"/>
    </source>
</evidence>